<dbReference type="EMBL" id="JACRTC010000003">
    <property type="protein sequence ID" value="MBC8570447.1"/>
    <property type="molecule type" value="Genomic_DNA"/>
</dbReference>
<dbReference type="AlphaFoldDB" id="A0A926EEW6"/>
<reference evidence="3" key="1">
    <citation type="submission" date="2020-08" db="EMBL/GenBank/DDBJ databases">
        <title>Genome public.</title>
        <authorList>
            <person name="Liu C."/>
            <person name="Sun Q."/>
        </authorList>
    </citation>
    <scope>NUCLEOTIDE SEQUENCE</scope>
    <source>
        <strain evidence="3">NSJ-54</strain>
    </source>
</reference>
<keyword evidence="2" id="KW-0812">Transmembrane</keyword>
<feature type="transmembrane region" description="Helical" evidence="2">
    <location>
        <begin position="44"/>
        <end position="64"/>
    </location>
</feature>
<gene>
    <name evidence="3" type="ORF">H8709_06335</name>
</gene>
<protein>
    <submittedName>
        <fullName evidence="3">Uncharacterized protein</fullName>
    </submittedName>
</protein>
<keyword evidence="2" id="KW-1133">Transmembrane helix</keyword>
<feature type="compositionally biased region" description="Basic and acidic residues" evidence="1">
    <location>
        <begin position="19"/>
        <end position="28"/>
    </location>
</feature>
<evidence type="ECO:0000313" key="3">
    <source>
        <dbReference type="EMBL" id="MBC8570447.1"/>
    </source>
</evidence>
<evidence type="ECO:0000313" key="4">
    <source>
        <dbReference type="Proteomes" id="UP000660861"/>
    </source>
</evidence>
<comment type="caution">
    <text evidence="3">The sequence shown here is derived from an EMBL/GenBank/DDBJ whole genome shotgun (WGS) entry which is preliminary data.</text>
</comment>
<keyword evidence="4" id="KW-1185">Reference proteome</keyword>
<organism evidence="3 4">
    <name type="scientific">Zongyangia hominis</name>
    <dbReference type="NCBI Taxonomy" id="2763677"/>
    <lineage>
        <taxon>Bacteria</taxon>
        <taxon>Bacillati</taxon>
        <taxon>Bacillota</taxon>
        <taxon>Clostridia</taxon>
        <taxon>Eubacteriales</taxon>
        <taxon>Oscillospiraceae</taxon>
        <taxon>Zongyangia</taxon>
    </lineage>
</organism>
<dbReference type="Proteomes" id="UP000660861">
    <property type="component" value="Unassembled WGS sequence"/>
</dbReference>
<sequence>MDGLGMDLEKNTPLVPDEEPGRETEQIRPGHGRNVGRHKRKNKYAVAGLILLLLALVGVIAVVVSSIKLTGNIMDNGKQKGKLERYLQPVVMFDPLPFEKVEDADPLVVLQSALWYTIINEPEEKQSFDDFGMRVLKVSDVDLSGAKLFGSSLKLQHQSFGDFDVSYIYEGTEQVYKVPVTGIMATYKAKVVSMQKESGGEYHIIVGYVPTGNEWMADLQGNTYETEPDKYMKYILKKEKNQYYIVSIQQPAEGETPSLTAPITSTGGQSEAK</sequence>
<dbReference type="RefSeq" id="WP_262397541.1">
    <property type="nucleotide sequence ID" value="NZ_JACRTC010000003.1"/>
</dbReference>
<proteinExistence type="predicted"/>
<feature type="region of interest" description="Disordered" evidence="1">
    <location>
        <begin position="1"/>
        <end position="36"/>
    </location>
</feature>
<name>A0A926EEW6_9FIRM</name>
<evidence type="ECO:0000256" key="2">
    <source>
        <dbReference type="SAM" id="Phobius"/>
    </source>
</evidence>
<evidence type="ECO:0000256" key="1">
    <source>
        <dbReference type="SAM" id="MobiDB-lite"/>
    </source>
</evidence>
<accession>A0A926EEW6</accession>
<keyword evidence="2" id="KW-0472">Membrane</keyword>